<dbReference type="InterPro" id="IPR003772">
    <property type="entry name" value="YceD"/>
</dbReference>
<evidence type="ECO:0000313" key="1">
    <source>
        <dbReference type="EMBL" id="HIY65477.1"/>
    </source>
</evidence>
<sequence>MSKTKPFVLQVRDLVRKPGYSRDLELTAPFGEIVGEGMATVGASRDVEISGMLESVHEGILATGSATTVADAECSRCLDPTTLDVQVDFTELFAYDRSEDSEMFVVGDSIDIEQIVRDAVVLALPFQPVCRPDCAGLDPETGAKLVPGTARKPKDQIDPRWAALQEFQAQEDVPADSAGDATKE</sequence>
<gene>
    <name evidence="1" type="ORF">H9830_04295</name>
</gene>
<protein>
    <submittedName>
        <fullName evidence="1">DUF177 domain-containing protein</fullName>
    </submittedName>
</protein>
<reference evidence="1" key="2">
    <citation type="submission" date="2021-04" db="EMBL/GenBank/DDBJ databases">
        <authorList>
            <person name="Gilroy R."/>
        </authorList>
    </citation>
    <scope>NUCLEOTIDE SEQUENCE</scope>
    <source>
        <strain evidence="1">ChiGjej1B1-98</strain>
    </source>
</reference>
<dbReference type="Proteomes" id="UP000824005">
    <property type="component" value="Unassembled WGS sequence"/>
</dbReference>
<dbReference type="Pfam" id="PF02620">
    <property type="entry name" value="YceD"/>
    <property type="match status" value="1"/>
</dbReference>
<comment type="caution">
    <text evidence="1">The sequence shown here is derived from an EMBL/GenBank/DDBJ whole genome shotgun (WGS) entry which is preliminary data.</text>
</comment>
<dbReference type="PANTHER" id="PTHR34374:SF1">
    <property type="entry name" value="LARGE RIBOSOMAL RNA SUBUNIT ACCUMULATION PROTEIN YCED HOMOLOG 1, CHLOROPLASTIC"/>
    <property type="match status" value="1"/>
</dbReference>
<dbReference type="AlphaFoldDB" id="A0A9D2C8Q2"/>
<organism evidence="1 2">
    <name type="scientific">Candidatus Agrococcus pullicola</name>
    <dbReference type="NCBI Taxonomy" id="2838429"/>
    <lineage>
        <taxon>Bacteria</taxon>
        <taxon>Bacillati</taxon>
        <taxon>Actinomycetota</taxon>
        <taxon>Actinomycetes</taxon>
        <taxon>Micrococcales</taxon>
        <taxon>Microbacteriaceae</taxon>
        <taxon>Agrococcus</taxon>
    </lineage>
</organism>
<reference evidence="1" key="1">
    <citation type="journal article" date="2021" name="PeerJ">
        <title>Extensive microbial diversity within the chicken gut microbiome revealed by metagenomics and culture.</title>
        <authorList>
            <person name="Gilroy R."/>
            <person name="Ravi A."/>
            <person name="Getino M."/>
            <person name="Pursley I."/>
            <person name="Horton D.L."/>
            <person name="Alikhan N.F."/>
            <person name="Baker D."/>
            <person name="Gharbi K."/>
            <person name="Hall N."/>
            <person name="Watson M."/>
            <person name="Adriaenssens E.M."/>
            <person name="Foster-Nyarko E."/>
            <person name="Jarju S."/>
            <person name="Secka A."/>
            <person name="Antonio M."/>
            <person name="Oren A."/>
            <person name="Chaudhuri R.R."/>
            <person name="La Ragione R."/>
            <person name="Hildebrand F."/>
            <person name="Pallen M.J."/>
        </authorList>
    </citation>
    <scope>NUCLEOTIDE SEQUENCE</scope>
    <source>
        <strain evidence="1">ChiGjej1B1-98</strain>
    </source>
</reference>
<dbReference type="PANTHER" id="PTHR34374">
    <property type="entry name" value="LARGE RIBOSOMAL RNA SUBUNIT ACCUMULATION PROTEIN YCED HOMOLOG 1, CHLOROPLASTIC"/>
    <property type="match status" value="1"/>
</dbReference>
<name>A0A9D2C8Q2_9MICO</name>
<evidence type="ECO:0000313" key="2">
    <source>
        <dbReference type="Proteomes" id="UP000824005"/>
    </source>
</evidence>
<accession>A0A9D2C8Q2</accession>
<proteinExistence type="predicted"/>
<dbReference type="EMBL" id="DXDC01000125">
    <property type="protein sequence ID" value="HIY65477.1"/>
    <property type="molecule type" value="Genomic_DNA"/>
</dbReference>